<feature type="compositionally biased region" description="Low complexity" evidence="1">
    <location>
        <begin position="15"/>
        <end position="27"/>
    </location>
</feature>
<reference evidence="2" key="1">
    <citation type="journal article" date="2022" name="bioRxiv">
        <title>Sequencing and chromosome-scale assembly of the giantPleurodeles waltlgenome.</title>
        <authorList>
            <person name="Brown T."/>
            <person name="Elewa A."/>
            <person name="Iarovenko S."/>
            <person name="Subramanian E."/>
            <person name="Araus A.J."/>
            <person name="Petzold A."/>
            <person name="Susuki M."/>
            <person name="Suzuki K.-i.T."/>
            <person name="Hayashi T."/>
            <person name="Toyoda A."/>
            <person name="Oliveira C."/>
            <person name="Osipova E."/>
            <person name="Leigh N.D."/>
            <person name="Simon A."/>
            <person name="Yun M.H."/>
        </authorList>
    </citation>
    <scope>NUCLEOTIDE SEQUENCE</scope>
    <source>
        <strain evidence="2">20211129_DDA</strain>
        <tissue evidence="2">Liver</tissue>
    </source>
</reference>
<gene>
    <name evidence="2" type="ORF">NDU88_010261</name>
</gene>
<proteinExistence type="predicted"/>
<evidence type="ECO:0000256" key="1">
    <source>
        <dbReference type="SAM" id="MobiDB-lite"/>
    </source>
</evidence>
<evidence type="ECO:0000313" key="3">
    <source>
        <dbReference type="Proteomes" id="UP001066276"/>
    </source>
</evidence>
<name>A0AAV7QY58_PLEWA</name>
<dbReference type="EMBL" id="JANPWB010000010">
    <property type="protein sequence ID" value="KAJ1143959.1"/>
    <property type="molecule type" value="Genomic_DNA"/>
</dbReference>
<feature type="region of interest" description="Disordered" evidence="1">
    <location>
        <begin position="1"/>
        <end position="96"/>
    </location>
</feature>
<dbReference type="Proteomes" id="UP001066276">
    <property type="component" value="Chromosome 6"/>
</dbReference>
<protein>
    <submittedName>
        <fullName evidence="2">Uncharacterized protein</fullName>
    </submittedName>
</protein>
<comment type="caution">
    <text evidence="2">The sequence shown here is derived from an EMBL/GenBank/DDBJ whole genome shotgun (WGS) entry which is preliminary data.</text>
</comment>
<feature type="compositionally biased region" description="Basic and acidic residues" evidence="1">
    <location>
        <begin position="79"/>
        <end position="88"/>
    </location>
</feature>
<accession>A0AAV7QY58</accession>
<organism evidence="2 3">
    <name type="scientific">Pleurodeles waltl</name>
    <name type="common">Iberian ribbed newt</name>
    <dbReference type="NCBI Taxonomy" id="8319"/>
    <lineage>
        <taxon>Eukaryota</taxon>
        <taxon>Metazoa</taxon>
        <taxon>Chordata</taxon>
        <taxon>Craniata</taxon>
        <taxon>Vertebrata</taxon>
        <taxon>Euteleostomi</taxon>
        <taxon>Amphibia</taxon>
        <taxon>Batrachia</taxon>
        <taxon>Caudata</taxon>
        <taxon>Salamandroidea</taxon>
        <taxon>Salamandridae</taxon>
        <taxon>Pleurodelinae</taxon>
        <taxon>Pleurodeles</taxon>
    </lineage>
</organism>
<evidence type="ECO:0000313" key="2">
    <source>
        <dbReference type="EMBL" id="KAJ1143959.1"/>
    </source>
</evidence>
<feature type="compositionally biased region" description="Basic residues" evidence="1">
    <location>
        <begin position="1"/>
        <end position="14"/>
    </location>
</feature>
<sequence length="156" mass="16807">MEKRGRFIKVKQHASRSGVRAAGAGSAWGECAACDGATGAGREQQHAEGDLSSPRGPVVRRHGPARSVPPSPWQEQSLEPEKELRTEASEGLSGSAAHARLVKGHFLSGCTWPGGTAGVHQRLEGAARLCGDQSSRRKRPWMQNLKVCRWPRSPPK</sequence>
<keyword evidence="3" id="KW-1185">Reference proteome</keyword>
<dbReference type="AlphaFoldDB" id="A0AAV7QY58"/>